<feature type="transmembrane region" description="Helical" evidence="1">
    <location>
        <begin position="42"/>
        <end position="62"/>
    </location>
</feature>
<protein>
    <recommendedName>
        <fullName evidence="3">NADH:quinone oxidoreductase/Mrp antiporter membrane subunit domain-containing protein</fullName>
    </recommendedName>
</protein>
<keyword evidence="1" id="KW-0812">Transmembrane</keyword>
<proteinExistence type="predicted"/>
<dbReference type="AlphaFoldDB" id="A0A383ESS6"/>
<sequence>IIAIWSALVIGAVYMLRAIRNLLHGEPEEDSPKTEDIVHWKKLPYALLIGVLLLFGCYPKLLTEKINTASKSIQQAVQSNYNR</sequence>
<evidence type="ECO:0008006" key="3">
    <source>
        <dbReference type="Google" id="ProtNLM"/>
    </source>
</evidence>
<gene>
    <name evidence="2" type="ORF">METZ01_LOCUS512675</name>
</gene>
<keyword evidence="1" id="KW-0472">Membrane</keyword>
<reference evidence="2" key="1">
    <citation type="submission" date="2018-05" db="EMBL/GenBank/DDBJ databases">
        <authorList>
            <person name="Lanie J.A."/>
            <person name="Ng W.-L."/>
            <person name="Kazmierczak K.M."/>
            <person name="Andrzejewski T.M."/>
            <person name="Davidsen T.M."/>
            <person name="Wayne K.J."/>
            <person name="Tettelin H."/>
            <person name="Glass J.I."/>
            <person name="Rusch D."/>
            <person name="Podicherti R."/>
            <person name="Tsui H.-C.T."/>
            <person name="Winkler M.E."/>
        </authorList>
    </citation>
    <scope>NUCLEOTIDE SEQUENCE</scope>
</reference>
<evidence type="ECO:0000313" key="2">
    <source>
        <dbReference type="EMBL" id="SVE59821.1"/>
    </source>
</evidence>
<organism evidence="2">
    <name type="scientific">marine metagenome</name>
    <dbReference type="NCBI Taxonomy" id="408172"/>
    <lineage>
        <taxon>unclassified sequences</taxon>
        <taxon>metagenomes</taxon>
        <taxon>ecological metagenomes</taxon>
    </lineage>
</organism>
<accession>A0A383ESS6</accession>
<evidence type="ECO:0000256" key="1">
    <source>
        <dbReference type="SAM" id="Phobius"/>
    </source>
</evidence>
<keyword evidence="1" id="KW-1133">Transmembrane helix</keyword>
<name>A0A383ESS6_9ZZZZ</name>
<feature type="non-terminal residue" evidence="2">
    <location>
        <position position="1"/>
    </location>
</feature>
<dbReference type="EMBL" id="UINC01228487">
    <property type="protein sequence ID" value="SVE59821.1"/>
    <property type="molecule type" value="Genomic_DNA"/>
</dbReference>